<proteinExistence type="predicted"/>
<reference evidence="1" key="1">
    <citation type="submission" date="2021-01" db="EMBL/GenBank/DDBJ databases">
        <title>Whole genome shotgun sequence of Cellulomonas pakistanensis NBRC 110800.</title>
        <authorList>
            <person name="Komaki H."/>
            <person name="Tamura T."/>
        </authorList>
    </citation>
    <scope>NUCLEOTIDE SEQUENCE</scope>
    <source>
        <strain evidence="1">NBRC 110800</strain>
    </source>
</reference>
<accession>A0A919P6Y4</accession>
<sequence length="157" mass="17434">MTLGSFYSFDTSAYINGQRDQFPPDLFPQLWPQIDALAVVWQVQSVDVVREELAKKDDDVHVWAKARPYLFVPLSEDVQASTKEVLRACPRLIGVGNGRSGADPFVIALAMCNDGVVVTDESPKHPSNPRIPDACEVLGVRCLNLVGFIREQGWTFT</sequence>
<evidence type="ECO:0008006" key="3">
    <source>
        <dbReference type="Google" id="ProtNLM"/>
    </source>
</evidence>
<dbReference type="Pfam" id="PF14367">
    <property type="entry name" value="DUF4411"/>
    <property type="match status" value="1"/>
</dbReference>
<comment type="caution">
    <text evidence="1">The sequence shown here is derived from an EMBL/GenBank/DDBJ whole genome shotgun (WGS) entry which is preliminary data.</text>
</comment>
<gene>
    <name evidence="1" type="ORF">Cpa01nite_01190</name>
</gene>
<dbReference type="RefSeq" id="WP_203666789.1">
    <property type="nucleotide sequence ID" value="NZ_BONO01000001.1"/>
</dbReference>
<dbReference type="AlphaFoldDB" id="A0A919P6Y4"/>
<dbReference type="InterPro" id="IPR016541">
    <property type="entry name" value="UCP008505"/>
</dbReference>
<evidence type="ECO:0000313" key="1">
    <source>
        <dbReference type="EMBL" id="GIG34738.1"/>
    </source>
</evidence>
<dbReference type="EMBL" id="BONO01000001">
    <property type="protein sequence ID" value="GIG34738.1"/>
    <property type="molecule type" value="Genomic_DNA"/>
</dbReference>
<name>A0A919P6Y4_9CELL</name>
<dbReference type="PIRSF" id="PIRSF008505">
    <property type="entry name" value="UCP008505"/>
    <property type="match status" value="1"/>
</dbReference>
<keyword evidence="2" id="KW-1185">Reference proteome</keyword>
<dbReference type="Proteomes" id="UP000642125">
    <property type="component" value="Unassembled WGS sequence"/>
</dbReference>
<protein>
    <recommendedName>
        <fullName evidence="3">DUF4411 family protein</fullName>
    </recommendedName>
</protein>
<organism evidence="1 2">
    <name type="scientific">Cellulomonas pakistanensis</name>
    <dbReference type="NCBI Taxonomy" id="992287"/>
    <lineage>
        <taxon>Bacteria</taxon>
        <taxon>Bacillati</taxon>
        <taxon>Actinomycetota</taxon>
        <taxon>Actinomycetes</taxon>
        <taxon>Micrococcales</taxon>
        <taxon>Cellulomonadaceae</taxon>
        <taxon>Cellulomonas</taxon>
    </lineage>
</organism>
<evidence type="ECO:0000313" key="2">
    <source>
        <dbReference type="Proteomes" id="UP000642125"/>
    </source>
</evidence>